<dbReference type="AlphaFoldDB" id="A0A2J6T5N3"/>
<reference evidence="2 3" key="1">
    <citation type="submission" date="2016-04" db="EMBL/GenBank/DDBJ databases">
        <title>A degradative enzymes factory behind the ericoid mycorrhizal symbiosis.</title>
        <authorList>
            <consortium name="DOE Joint Genome Institute"/>
            <person name="Martino E."/>
            <person name="Morin E."/>
            <person name="Grelet G."/>
            <person name="Kuo A."/>
            <person name="Kohler A."/>
            <person name="Daghino S."/>
            <person name="Barry K."/>
            <person name="Choi C."/>
            <person name="Cichocki N."/>
            <person name="Clum A."/>
            <person name="Copeland A."/>
            <person name="Hainaut M."/>
            <person name="Haridas S."/>
            <person name="Labutti K."/>
            <person name="Lindquist E."/>
            <person name="Lipzen A."/>
            <person name="Khouja H.-R."/>
            <person name="Murat C."/>
            <person name="Ohm R."/>
            <person name="Olson A."/>
            <person name="Spatafora J."/>
            <person name="Veneault-Fourrey C."/>
            <person name="Henrissat B."/>
            <person name="Grigoriev I."/>
            <person name="Martin F."/>
            <person name="Perotto S."/>
        </authorList>
    </citation>
    <scope>NUCLEOTIDE SEQUENCE [LARGE SCALE GENOMIC DNA]</scope>
    <source>
        <strain evidence="2 3">E</strain>
    </source>
</reference>
<organism evidence="2 3">
    <name type="scientific">Hyaloscypha bicolor E</name>
    <dbReference type="NCBI Taxonomy" id="1095630"/>
    <lineage>
        <taxon>Eukaryota</taxon>
        <taxon>Fungi</taxon>
        <taxon>Dikarya</taxon>
        <taxon>Ascomycota</taxon>
        <taxon>Pezizomycotina</taxon>
        <taxon>Leotiomycetes</taxon>
        <taxon>Helotiales</taxon>
        <taxon>Hyaloscyphaceae</taxon>
        <taxon>Hyaloscypha</taxon>
        <taxon>Hyaloscypha bicolor</taxon>
    </lineage>
</organism>
<keyword evidence="3" id="KW-1185">Reference proteome</keyword>
<proteinExistence type="predicted"/>
<dbReference type="RefSeq" id="XP_024735234.1">
    <property type="nucleotide sequence ID" value="XM_024875050.1"/>
</dbReference>
<name>A0A2J6T5N3_9HELO</name>
<accession>A0A2J6T5N3</accession>
<evidence type="ECO:0000256" key="1">
    <source>
        <dbReference type="SAM" id="Phobius"/>
    </source>
</evidence>
<feature type="non-terminal residue" evidence="2">
    <location>
        <position position="1"/>
    </location>
</feature>
<feature type="transmembrane region" description="Helical" evidence="1">
    <location>
        <begin position="36"/>
        <end position="53"/>
    </location>
</feature>
<keyword evidence="1" id="KW-0812">Transmembrane</keyword>
<dbReference type="InParanoid" id="A0A2J6T5N3"/>
<gene>
    <name evidence="2" type="ORF">K444DRAFT_532041</name>
</gene>
<evidence type="ECO:0000313" key="2">
    <source>
        <dbReference type="EMBL" id="PMD58330.1"/>
    </source>
</evidence>
<protein>
    <submittedName>
        <fullName evidence="2">Uncharacterized protein</fullName>
    </submittedName>
</protein>
<dbReference type="Proteomes" id="UP000235371">
    <property type="component" value="Unassembled WGS sequence"/>
</dbReference>
<dbReference type="EMBL" id="KZ613822">
    <property type="protein sequence ID" value="PMD58330.1"/>
    <property type="molecule type" value="Genomic_DNA"/>
</dbReference>
<keyword evidence="1" id="KW-0472">Membrane</keyword>
<dbReference type="GeneID" id="36583130"/>
<keyword evidence="1" id="KW-1133">Transmembrane helix</keyword>
<sequence length="63" mass="8220">IFYYILLYFIIFYYILLYFIIFINKNIYRFKAFIDFLNKFYSIYINNILVYLLELRKKYYKYI</sequence>
<feature type="transmembrane region" description="Helical" evidence="1">
    <location>
        <begin position="6"/>
        <end position="24"/>
    </location>
</feature>
<evidence type="ECO:0000313" key="3">
    <source>
        <dbReference type="Proteomes" id="UP000235371"/>
    </source>
</evidence>